<dbReference type="RefSeq" id="WP_025767550.1">
    <property type="nucleotide sequence ID" value="NZ_CP017893.1"/>
</dbReference>
<keyword evidence="2" id="KW-0812">Transmembrane</keyword>
<evidence type="ECO:0000313" key="3">
    <source>
        <dbReference type="EMBL" id="ARP21896.1"/>
    </source>
</evidence>
<proteinExistence type="predicted"/>
<organism evidence="3">
    <name type="scientific">Vibrio alginolyticus</name>
    <dbReference type="NCBI Taxonomy" id="663"/>
    <lineage>
        <taxon>Bacteria</taxon>
        <taxon>Pseudomonadati</taxon>
        <taxon>Pseudomonadota</taxon>
        <taxon>Gammaproteobacteria</taxon>
        <taxon>Vibrionales</taxon>
        <taxon>Vibrionaceae</taxon>
        <taxon>Vibrio</taxon>
    </lineage>
</organism>
<keyword evidence="2" id="KW-0472">Membrane</keyword>
<evidence type="ECO:0000256" key="1">
    <source>
        <dbReference type="SAM" id="MobiDB-lite"/>
    </source>
</evidence>
<dbReference type="Pfam" id="PF11393">
    <property type="entry name" value="T4BSS_DotI_IcmL"/>
    <property type="match status" value="1"/>
</dbReference>
<gene>
    <name evidence="3" type="ORF">K05K4_51940</name>
</gene>
<dbReference type="EMBL" id="CP017904">
    <property type="protein sequence ID" value="ARP21896.1"/>
    <property type="molecule type" value="Genomic_DNA"/>
</dbReference>
<feature type="region of interest" description="Disordered" evidence="1">
    <location>
        <begin position="1"/>
        <end position="34"/>
    </location>
</feature>
<evidence type="ECO:0000256" key="2">
    <source>
        <dbReference type="SAM" id="Phobius"/>
    </source>
</evidence>
<keyword evidence="3" id="KW-0614">Plasmid</keyword>
<name>A0A1W6U1H8_VIBAL</name>
<feature type="compositionally biased region" description="Basic and acidic residues" evidence="1">
    <location>
        <begin position="1"/>
        <end position="17"/>
    </location>
</feature>
<keyword evidence="2" id="KW-1133">Transmembrane helix</keyword>
<feature type="transmembrane region" description="Helical" evidence="2">
    <location>
        <begin position="64"/>
        <end position="81"/>
    </location>
</feature>
<sequence length="273" mass="30758">MFAKKDGENSPKQERIRQQAKKVQESANNAAKQGKTEKMLMLDSGVLEYVVLNQASRLRQSAQLIKALLVIIAICLVIIFTKQNPPLPKDRFFGQQSDGGFTELKELSEPFTNITEMRNWAETCVLDSLELSFDQKLSRINKVLTRCYNQQGQAEYTRWLLVGSSSSKMKVANGSGFVEIHDDSEFAQIVRKKIRMSGSKISPARVKAIKPRIVDGESIARWEMQMPLVIAKYEGLSNPGTVRFISRIVLERTTDQSKEKGVAISSWTLVRGD</sequence>
<reference evidence="3" key="1">
    <citation type="submission" date="2016-10" db="EMBL/GenBank/DDBJ databases">
        <title>The High Quality Genome of Vibrio alginolyticus K01M1.</title>
        <authorList>
            <person name="Wendling C."/>
            <person name="Chibani C.M."/>
            <person name="Hertel R."/>
            <person name="Sproer C."/>
            <person name="Bunk B."/>
            <person name="Overmann J."/>
            <person name="Roth O."/>
            <person name="Liesegang H."/>
        </authorList>
    </citation>
    <scope>NUCLEOTIDE SEQUENCE</scope>
    <source>
        <strain evidence="3">K05K4</strain>
        <plasmid evidence="3">pL289</plasmid>
    </source>
</reference>
<dbReference type="InterPro" id="IPR021055">
    <property type="entry name" value="T4BSS_IcmL/DotI"/>
</dbReference>
<accession>A0A1W6U1H8</accession>
<geneLocation type="plasmid" evidence="3">
    <name>pL289</name>
</geneLocation>
<dbReference type="AlphaFoldDB" id="A0A1W6U1H8"/>
<protein>
    <submittedName>
        <fullName evidence="3">Uncharacterized protein</fullName>
    </submittedName>
</protein>